<dbReference type="PANTHER" id="PTHR43652">
    <property type="entry name" value="BASIC AMINO ACID ANTIPORTER YFCC-RELATED"/>
    <property type="match status" value="1"/>
</dbReference>
<feature type="transmembrane region" description="Helical" evidence="7">
    <location>
        <begin position="522"/>
        <end position="542"/>
    </location>
</feature>
<evidence type="ECO:0000313" key="9">
    <source>
        <dbReference type="EMBL" id="TFZ82213.1"/>
    </source>
</evidence>
<evidence type="ECO:0000256" key="4">
    <source>
        <dbReference type="ARBA" id="ARBA00022737"/>
    </source>
</evidence>
<dbReference type="AlphaFoldDB" id="A0A4Z0F7D8"/>
<dbReference type="PROSITE" id="PS01271">
    <property type="entry name" value="NA_SULFATE"/>
    <property type="match status" value="1"/>
</dbReference>
<keyword evidence="2" id="KW-0813">Transport</keyword>
<feature type="transmembrane region" description="Helical" evidence="7">
    <location>
        <begin position="171"/>
        <end position="194"/>
    </location>
</feature>
<keyword evidence="4" id="KW-0677">Repeat</keyword>
<dbReference type="GO" id="GO:0008324">
    <property type="term" value="F:monoatomic cation transmembrane transporter activity"/>
    <property type="evidence" value="ECO:0007669"/>
    <property type="project" value="InterPro"/>
</dbReference>
<dbReference type="GO" id="GO:0006813">
    <property type="term" value="P:potassium ion transport"/>
    <property type="evidence" value="ECO:0007669"/>
    <property type="project" value="InterPro"/>
</dbReference>
<dbReference type="GO" id="GO:0005886">
    <property type="term" value="C:plasma membrane"/>
    <property type="evidence" value="ECO:0007669"/>
    <property type="project" value="TreeGrafter"/>
</dbReference>
<keyword evidence="3 7" id="KW-0812">Transmembrane</keyword>
<keyword evidence="5 7" id="KW-1133">Transmembrane helix</keyword>
<dbReference type="Proteomes" id="UP000297890">
    <property type="component" value="Unassembled WGS sequence"/>
</dbReference>
<evidence type="ECO:0000256" key="7">
    <source>
        <dbReference type="SAM" id="Phobius"/>
    </source>
</evidence>
<comment type="subcellular location">
    <subcellularLocation>
        <location evidence="1">Membrane</location>
        <topology evidence="1">Multi-pass membrane protein</topology>
    </subcellularLocation>
</comment>
<feature type="transmembrane region" description="Helical" evidence="7">
    <location>
        <begin position="141"/>
        <end position="165"/>
    </location>
</feature>
<reference evidence="9 10" key="1">
    <citation type="journal article" date="2019" name="ISME J.">
        <title>Candidatus Macondimonas diazotrophica, a novel gammaproteobacterial genus dominating crude-oil-contaminated coastal sediments.</title>
        <authorList>
            <person name="Karthikeyan S."/>
            <person name="Konstantinidis K."/>
        </authorList>
    </citation>
    <scope>NUCLEOTIDE SEQUENCE [LARGE SCALE GENOMIC DNA]</scope>
    <source>
        <strain evidence="9 10">KTK01</strain>
    </source>
</reference>
<dbReference type="InterPro" id="IPR036721">
    <property type="entry name" value="RCK_C_sf"/>
</dbReference>
<feature type="transmembrane region" description="Helical" evidence="7">
    <location>
        <begin position="399"/>
        <end position="418"/>
    </location>
</feature>
<sequence>MDWAAWMTLAIVAGMVGTLIFSRLAADAVFLGAVTVLMISGIITPKEAFSGFGNEGLITVGVLCVVAVALEETGGIHWLVQNVLRKPFSFRHALWRTMAPTAVFSAFLNNTPQVSMMIPAINSWAKKFNLPASKLLLPMNYATILGGTCALIGTSTNLVISSMLIGENIHLSLFSIAPVGIPVAIVGILFLLFFTDRLLPDRRPTISQLADPREYSVEMLVEAAGPLVGQTIEQAGLRHLPGLYLAEIDRTGQILAAVSPQETLQAGDRLLFVGIVDSVVELQKIHGLVPATEQVFKLDGPRSGRCLVEAVVSGQGPLSGKSIRDIGFRRRYNAVVIAVARSGQRLDQKIGDIELERGDTLLLEARPNFFEEHRNSRHFLLVRRIEDSSPPRHDHARRAILIMLGMVLTAAFGIFSMLEAALLAAGLMIATGCVSPETARRSIDWPTLIVIGASFGLSAALEKTGAARAVTETLLTLTGPGPISNLVMIYVVTAVMTNIITNNAAAALMFPFAVSVANNLEVSLLPFGIAIMMGASAAYATPMGYQTNLMVMGPGGYRFIDYLRLGLPLTFITSIVTLLLIPQIWSF</sequence>
<protein>
    <submittedName>
        <fullName evidence="9">SLC13 family permease</fullName>
    </submittedName>
</protein>
<feature type="transmembrane region" description="Helical" evidence="7">
    <location>
        <begin position="57"/>
        <end position="80"/>
    </location>
</feature>
<gene>
    <name evidence="9" type="ORF">E4680_09375</name>
</gene>
<name>A0A4Z0F7D8_9GAMM</name>
<organism evidence="9 10">
    <name type="scientific">Candidatus Macondimonas diazotrophica</name>
    <dbReference type="NCBI Taxonomy" id="2305248"/>
    <lineage>
        <taxon>Bacteria</taxon>
        <taxon>Pseudomonadati</taxon>
        <taxon>Pseudomonadota</taxon>
        <taxon>Gammaproteobacteria</taxon>
        <taxon>Chromatiales</taxon>
        <taxon>Ectothiorhodospiraceae</taxon>
        <taxon>Candidatus Macondimonas</taxon>
    </lineage>
</organism>
<keyword evidence="6 7" id="KW-0472">Membrane</keyword>
<evidence type="ECO:0000256" key="2">
    <source>
        <dbReference type="ARBA" id="ARBA00022448"/>
    </source>
</evidence>
<evidence type="ECO:0000256" key="1">
    <source>
        <dbReference type="ARBA" id="ARBA00004141"/>
    </source>
</evidence>
<dbReference type="PANTHER" id="PTHR43652:SF2">
    <property type="entry name" value="BASIC AMINO ACID ANTIPORTER YFCC-RELATED"/>
    <property type="match status" value="1"/>
</dbReference>
<evidence type="ECO:0000256" key="6">
    <source>
        <dbReference type="ARBA" id="ARBA00023136"/>
    </source>
</evidence>
<dbReference type="Gene3D" id="3.30.70.1450">
    <property type="entry name" value="Regulator of K+ conductance, C-terminal domain"/>
    <property type="match status" value="2"/>
</dbReference>
<dbReference type="OrthoDB" id="9809303at2"/>
<feature type="transmembrane region" description="Helical" evidence="7">
    <location>
        <begin position="562"/>
        <end position="581"/>
    </location>
</feature>
<dbReference type="InterPro" id="IPR051679">
    <property type="entry name" value="DASS-Related_Transporters"/>
</dbReference>
<feature type="domain" description="RCK C-terminal" evidence="8">
    <location>
        <begin position="293"/>
        <end position="379"/>
    </location>
</feature>
<dbReference type="PROSITE" id="PS51202">
    <property type="entry name" value="RCK_C"/>
    <property type="match status" value="2"/>
</dbReference>
<dbReference type="FunFam" id="3.30.70.1450:FF:000009">
    <property type="entry name" value="SLC13 family permease"/>
    <property type="match status" value="1"/>
</dbReference>
<dbReference type="InterPro" id="IPR031312">
    <property type="entry name" value="Na/sul_symport_CS"/>
</dbReference>
<keyword evidence="10" id="KW-1185">Reference proteome</keyword>
<comment type="caution">
    <text evidence="9">The sequence shown here is derived from an EMBL/GenBank/DDBJ whole genome shotgun (WGS) entry which is preliminary data.</text>
</comment>
<feature type="transmembrane region" description="Helical" evidence="7">
    <location>
        <begin position="487"/>
        <end position="510"/>
    </location>
</feature>
<feature type="transmembrane region" description="Helical" evidence="7">
    <location>
        <begin position="28"/>
        <end position="45"/>
    </location>
</feature>
<dbReference type="SUPFAM" id="SSF116726">
    <property type="entry name" value="TrkA C-terminal domain-like"/>
    <property type="match status" value="2"/>
</dbReference>
<proteinExistence type="predicted"/>
<evidence type="ECO:0000313" key="10">
    <source>
        <dbReference type="Proteomes" id="UP000297890"/>
    </source>
</evidence>
<dbReference type="Pfam" id="PF03600">
    <property type="entry name" value="CitMHS"/>
    <property type="match status" value="1"/>
</dbReference>
<dbReference type="EMBL" id="SRIO01000011">
    <property type="protein sequence ID" value="TFZ82213.1"/>
    <property type="molecule type" value="Genomic_DNA"/>
</dbReference>
<dbReference type="InterPro" id="IPR006037">
    <property type="entry name" value="RCK_C"/>
</dbReference>
<accession>A0A4Z0F7D8</accession>
<feature type="domain" description="RCK C-terminal" evidence="8">
    <location>
        <begin position="204"/>
        <end position="288"/>
    </location>
</feature>
<dbReference type="Pfam" id="PF02080">
    <property type="entry name" value="TrkA_C"/>
    <property type="match status" value="2"/>
</dbReference>
<evidence type="ECO:0000256" key="3">
    <source>
        <dbReference type="ARBA" id="ARBA00022692"/>
    </source>
</evidence>
<dbReference type="RefSeq" id="WP_135282141.1">
    <property type="nucleotide sequence ID" value="NZ_SRIO01000011.1"/>
</dbReference>
<evidence type="ECO:0000256" key="5">
    <source>
        <dbReference type="ARBA" id="ARBA00022989"/>
    </source>
</evidence>
<evidence type="ECO:0000259" key="8">
    <source>
        <dbReference type="PROSITE" id="PS51202"/>
    </source>
</evidence>
<feature type="transmembrane region" description="Helical" evidence="7">
    <location>
        <begin position="6"/>
        <end position="21"/>
    </location>
</feature>
<dbReference type="InterPro" id="IPR004680">
    <property type="entry name" value="Cit_transptr-like_dom"/>
</dbReference>